<proteinExistence type="predicted"/>
<keyword evidence="1" id="KW-0472">Membrane</keyword>
<keyword evidence="1" id="KW-0812">Transmembrane</keyword>
<dbReference type="Proteomes" id="UP001501035">
    <property type="component" value="Unassembled WGS sequence"/>
</dbReference>
<comment type="caution">
    <text evidence="2">The sequence shown here is derived from an EMBL/GenBank/DDBJ whole genome shotgun (WGS) entry which is preliminary data.</text>
</comment>
<reference evidence="3" key="1">
    <citation type="journal article" date="2019" name="Int. J. Syst. Evol. Microbiol.">
        <title>The Global Catalogue of Microorganisms (GCM) 10K type strain sequencing project: providing services to taxonomists for standard genome sequencing and annotation.</title>
        <authorList>
            <consortium name="The Broad Institute Genomics Platform"/>
            <consortium name="The Broad Institute Genome Sequencing Center for Infectious Disease"/>
            <person name="Wu L."/>
            <person name="Ma J."/>
        </authorList>
    </citation>
    <scope>NUCLEOTIDE SEQUENCE [LARGE SCALE GENOMIC DNA]</scope>
    <source>
        <strain evidence="3">JCM 14234</strain>
    </source>
</reference>
<sequence length="315" mass="30835">MSDAYEYVDEDGNPLTPEEIAALGDDVEVVEEVETVDVPAPAVSADTPQEAAPALTGRSKMLLAGGAIAAVLVIGGGVAFALQGIGSQNTVDDVKAGASSKVAAASASVEEKKAETVAIDTCKTGVSSATSLGGTLSDAMADGGAAPKLRLDVIASTALPGAFTAARTDADGVAGEISMLQLTKDGWAVYVAIPLTKAEKKAGDRPAYHKADVSVSDDAVKVTGDRPWAGGDVAGAGSCEPAKAGAYAVSGKVPADAAGLVDGAASVDAIQGIAGQADRAVAVMGNSVALVKLVEAPAEGGDASPSSSSSAVPSK</sequence>
<gene>
    <name evidence="2" type="ORF">GCM10010528_23260</name>
</gene>
<evidence type="ECO:0000313" key="3">
    <source>
        <dbReference type="Proteomes" id="UP001501035"/>
    </source>
</evidence>
<protein>
    <submittedName>
        <fullName evidence="2">Uncharacterized protein</fullName>
    </submittedName>
</protein>
<keyword evidence="1" id="KW-1133">Transmembrane helix</keyword>
<keyword evidence="3" id="KW-1185">Reference proteome</keyword>
<evidence type="ECO:0000313" key="2">
    <source>
        <dbReference type="EMBL" id="GAA3042989.1"/>
    </source>
</evidence>
<name>A0ABP6LH99_9ACTN</name>
<dbReference type="RefSeq" id="WP_344716787.1">
    <property type="nucleotide sequence ID" value="NZ_BAAAVS010000046.1"/>
</dbReference>
<organism evidence="2 3">
    <name type="scientific">Gordonia defluvii</name>
    <dbReference type="NCBI Taxonomy" id="283718"/>
    <lineage>
        <taxon>Bacteria</taxon>
        <taxon>Bacillati</taxon>
        <taxon>Actinomycetota</taxon>
        <taxon>Actinomycetes</taxon>
        <taxon>Mycobacteriales</taxon>
        <taxon>Gordoniaceae</taxon>
        <taxon>Gordonia</taxon>
    </lineage>
</organism>
<accession>A0ABP6LH99</accession>
<dbReference type="EMBL" id="BAAAVS010000046">
    <property type="protein sequence ID" value="GAA3042989.1"/>
    <property type="molecule type" value="Genomic_DNA"/>
</dbReference>
<feature type="transmembrane region" description="Helical" evidence="1">
    <location>
        <begin position="62"/>
        <end position="82"/>
    </location>
</feature>
<evidence type="ECO:0000256" key="1">
    <source>
        <dbReference type="SAM" id="Phobius"/>
    </source>
</evidence>